<feature type="domain" description="Methyltransferase" evidence="2">
    <location>
        <begin position="75"/>
        <end position="174"/>
    </location>
</feature>
<keyword evidence="3" id="KW-0830">Ubiquinone</keyword>
<dbReference type="EMBL" id="AFHG01000053">
    <property type="protein sequence ID" value="EGK70780.1"/>
    <property type="molecule type" value="Genomic_DNA"/>
</dbReference>
<dbReference type="GO" id="GO:0008168">
    <property type="term" value="F:methyltransferase activity"/>
    <property type="evidence" value="ECO:0007669"/>
    <property type="project" value="UniProtKB-KW"/>
</dbReference>
<dbReference type="PANTHER" id="PTHR43861">
    <property type="entry name" value="TRANS-ACONITATE 2-METHYLTRANSFERASE-RELATED"/>
    <property type="match status" value="1"/>
</dbReference>
<dbReference type="Proteomes" id="UP000005019">
    <property type="component" value="Unassembled WGS sequence"/>
</dbReference>
<dbReference type="AlphaFoldDB" id="F5RFC8"/>
<sequence length="316" mass="35099">MYSARSPDIDHELAGRLDTAWGDPAAWVEHGLQWTHLPAVKARLHAQVSGDASVEPLEWFFRFVGRHQPLPLRRVLFLGCGEGRDERRVAASGWADEIVAIDLSSKVLEVAQGKARAACAPIRYLQADMNRLPVGQDGFEAGSFDAVLGISSVHHCSALEHLYASVATLLVPGGWFYLDEYVGPDRFQCEESQLRFMNQLLDASPHRLRTTRDGQLRGNLWRPSVDEVVAVDPTEAVRSSEVLPLLERHFEVLERRPYGGALLRVVLAAIAQNFMTADAEPWLHALLRAEDDLFRGGRLQWDLACVIARVPAAATP</sequence>
<dbReference type="CDD" id="cd02440">
    <property type="entry name" value="AdoMet_MTases"/>
    <property type="match status" value="1"/>
</dbReference>
<accession>F5RFC8</accession>
<evidence type="ECO:0000256" key="1">
    <source>
        <dbReference type="ARBA" id="ARBA00022679"/>
    </source>
</evidence>
<dbReference type="GO" id="GO:0032259">
    <property type="term" value="P:methylation"/>
    <property type="evidence" value="ECO:0007669"/>
    <property type="project" value="UniProtKB-KW"/>
</dbReference>
<dbReference type="STRING" id="1000565.METUNv1_03002"/>
<dbReference type="SUPFAM" id="SSF53335">
    <property type="entry name" value="S-adenosyl-L-methionine-dependent methyltransferases"/>
    <property type="match status" value="1"/>
</dbReference>
<keyword evidence="3" id="KW-0489">Methyltransferase</keyword>
<dbReference type="eggNOG" id="COG0500">
    <property type="taxonomic scope" value="Bacteria"/>
</dbReference>
<gene>
    <name evidence="3" type="ORF">METUNv1_03002</name>
</gene>
<dbReference type="InterPro" id="IPR041698">
    <property type="entry name" value="Methyltransf_25"/>
</dbReference>
<keyword evidence="1" id="KW-0808">Transferase</keyword>
<evidence type="ECO:0000313" key="4">
    <source>
        <dbReference type="Proteomes" id="UP000005019"/>
    </source>
</evidence>
<name>F5RFC8_METUF</name>
<keyword evidence="4" id="KW-1185">Reference proteome</keyword>
<protein>
    <submittedName>
        <fullName evidence="3">Methylase involved in ubiquinone/menaquinone biosynthesis-like protein</fullName>
    </submittedName>
</protein>
<comment type="caution">
    <text evidence="3">The sequence shown here is derived from an EMBL/GenBank/DDBJ whole genome shotgun (WGS) entry which is preliminary data.</text>
</comment>
<evidence type="ECO:0000313" key="3">
    <source>
        <dbReference type="EMBL" id="EGK70780.1"/>
    </source>
</evidence>
<reference evidence="3 4" key="1">
    <citation type="journal article" date="2011" name="J. Bacteriol.">
        <title>Genome sequence of Methyloversatilis universalis FAM5T, a methylotrophic representative of the order Rhodocyclales.</title>
        <authorList>
            <person name="Kittichotirat W."/>
            <person name="Good N.M."/>
            <person name="Hall R."/>
            <person name="Bringel F."/>
            <person name="Lajus A."/>
            <person name="Medigue C."/>
            <person name="Smalley N.E."/>
            <person name="Beck D."/>
            <person name="Bumgarner R."/>
            <person name="Vuilleumier S."/>
            <person name="Kalyuzhnaya M.G."/>
        </authorList>
    </citation>
    <scope>NUCLEOTIDE SEQUENCE [LARGE SCALE GENOMIC DNA]</scope>
    <source>
        <strain evidence="4">ATCC BAA-1314 / JCM 13912 / FAM5</strain>
    </source>
</reference>
<evidence type="ECO:0000259" key="2">
    <source>
        <dbReference type="Pfam" id="PF13649"/>
    </source>
</evidence>
<dbReference type="InterPro" id="IPR029063">
    <property type="entry name" value="SAM-dependent_MTases_sf"/>
</dbReference>
<organism evidence="3 4">
    <name type="scientific">Methyloversatilis universalis (strain ATCC BAA-1314 / DSM 25237 / JCM 13912 / CCUG 52030 / FAM5)</name>
    <dbReference type="NCBI Taxonomy" id="1000565"/>
    <lineage>
        <taxon>Bacteria</taxon>
        <taxon>Pseudomonadati</taxon>
        <taxon>Pseudomonadota</taxon>
        <taxon>Betaproteobacteria</taxon>
        <taxon>Nitrosomonadales</taxon>
        <taxon>Sterolibacteriaceae</taxon>
        <taxon>Methyloversatilis</taxon>
    </lineage>
</organism>
<dbReference type="Gene3D" id="3.40.50.150">
    <property type="entry name" value="Vaccinia Virus protein VP39"/>
    <property type="match status" value="1"/>
</dbReference>
<dbReference type="Pfam" id="PF13649">
    <property type="entry name" value="Methyltransf_25"/>
    <property type="match status" value="1"/>
</dbReference>
<proteinExistence type="predicted"/>